<name>A0A2N4UCZ7_9BURK</name>
<keyword evidence="4" id="KW-1185">Reference proteome</keyword>
<evidence type="ECO:0000256" key="1">
    <source>
        <dbReference type="SAM" id="Coils"/>
    </source>
</evidence>
<organism evidence="3 4">
    <name type="scientific">Pollutimonas nitritireducens</name>
    <dbReference type="NCBI Taxonomy" id="2045209"/>
    <lineage>
        <taxon>Bacteria</taxon>
        <taxon>Pseudomonadati</taxon>
        <taxon>Pseudomonadota</taxon>
        <taxon>Betaproteobacteria</taxon>
        <taxon>Burkholderiales</taxon>
        <taxon>Alcaligenaceae</taxon>
        <taxon>Pollutimonas</taxon>
    </lineage>
</organism>
<keyword evidence="2" id="KW-1133">Transmembrane helix</keyword>
<comment type="caution">
    <text evidence="3">The sequence shown here is derived from an EMBL/GenBank/DDBJ whole genome shotgun (WGS) entry which is preliminary data.</text>
</comment>
<protein>
    <submittedName>
        <fullName evidence="3">Uncharacterized protein</fullName>
    </submittedName>
</protein>
<evidence type="ECO:0000313" key="4">
    <source>
        <dbReference type="Proteomes" id="UP000234328"/>
    </source>
</evidence>
<proteinExistence type="predicted"/>
<dbReference type="Proteomes" id="UP000234328">
    <property type="component" value="Unassembled WGS sequence"/>
</dbReference>
<feature type="transmembrane region" description="Helical" evidence="2">
    <location>
        <begin position="12"/>
        <end position="35"/>
    </location>
</feature>
<dbReference type="RefSeq" id="WP_102071027.1">
    <property type="nucleotide sequence ID" value="NZ_PDNV01000010.1"/>
</dbReference>
<keyword evidence="2" id="KW-0472">Membrane</keyword>
<dbReference type="OrthoDB" id="8562328at2"/>
<sequence>MSSAQRTSRGTFNVGLQVLLWVWLVVLSVLVGTGYRAMAGLAQQARVDSGLRQIQVLEARMAELVESVQMLEAQPEPATVAALHQTRQHLEARLTRMEQTLADHSVAEELQALRTEVEQMKTRSQPALIVPPPPTKPATPVAAVAKPSPFPFRVVGSEMRAGQRSVSVAPVKGDLTADKIQVVLPGEAVGQWRLHAIEGNTAVFQNGKQTRRLVIP</sequence>
<reference evidence="3 4" key="1">
    <citation type="submission" date="2017-10" db="EMBL/GenBank/DDBJ databases">
        <title>Two draft genome sequences of Pusillimonas sp. strains isolated from a nitrate- and radionuclide-contaminated groundwater in Russia.</title>
        <authorList>
            <person name="Grouzdev D.S."/>
            <person name="Tourova T.P."/>
            <person name="Goeva M.A."/>
            <person name="Babich T.L."/>
            <person name="Sokolova D.S."/>
            <person name="Abdullin R."/>
            <person name="Poltaraus A.B."/>
            <person name="Toshchakov S.V."/>
            <person name="Nazina T.N."/>
        </authorList>
    </citation>
    <scope>NUCLEOTIDE SEQUENCE [LARGE SCALE GENOMIC DNA]</scope>
    <source>
        <strain evidence="3 4">JR1/69-2-13</strain>
    </source>
</reference>
<accession>A0A2N4UCZ7</accession>
<evidence type="ECO:0000313" key="3">
    <source>
        <dbReference type="EMBL" id="PLC52894.1"/>
    </source>
</evidence>
<dbReference type="AlphaFoldDB" id="A0A2N4UCZ7"/>
<gene>
    <name evidence="3" type="ORF">CR155_15945</name>
</gene>
<evidence type="ECO:0000256" key="2">
    <source>
        <dbReference type="SAM" id="Phobius"/>
    </source>
</evidence>
<feature type="coiled-coil region" evidence="1">
    <location>
        <begin position="54"/>
        <end position="100"/>
    </location>
</feature>
<dbReference type="EMBL" id="PDNV01000010">
    <property type="protein sequence ID" value="PLC52894.1"/>
    <property type="molecule type" value="Genomic_DNA"/>
</dbReference>
<keyword evidence="2" id="KW-0812">Transmembrane</keyword>
<keyword evidence="1" id="KW-0175">Coiled coil</keyword>